<organism evidence="2">
    <name type="scientific">freshwater metagenome</name>
    <dbReference type="NCBI Taxonomy" id="449393"/>
    <lineage>
        <taxon>unclassified sequences</taxon>
        <taxon>metagenomes</taxon>
        <taxon>ecological metagenomes</taxon>
    </lineage>
</organism>
<gene>
    <name evidence="2" type="ORF">UFOPK1392_00870</name>
</gene>
<protein>
    <submittedName>
        <fullName evidence="2">Unannotated protein</fullName>
    </submittedName>
</protein>
<proteinExistence type="predicted"/>
<reference evidence="2" key="1">
    <citation type="submission" date="2020-05" db="EMBL/GenBank/DDBJ databases">
        <authorList>
            <person name="Chiriac C."/>
            <person name="Salcher M."/>
            <person name="Ghai R."/>
            <person name="Kavagutti S V."/>
        </authorList>
    </citation>
    <scope>NUCLEOTIDE SEQUENCE</scope>
</reference>
<feature type="region of interest" description="Disordered" evidence="1">
    <location>
        <begin position="30"/>
        <end position="90"/>
    </location>
</feature>
<evidence type="ECO:0000313" key="2">
    <source>
        <dbReference type="EMBL" id="CAB4323120.1"/>
    </source>
</evidence>
<evidence type="ECO:0000256" key="1">
    <source>
        <dbReference type="SAM" id="MobiDB-lite"/>
    </source>
</evidence>
<accession>A0A6J5YAB5</accession>
<name>A0A6J5YAB5_9ZZZZ</name>
<feature type="compositionally biased region" description="Basic and acidic residues" evidence="1">
    <location>
        <begin position="77"/>
        <end position="90"/>
    </location>
</feature>
<dbReference type="EMBL" id="CAEMXZ010000028">
    <property type="protein sequence ID" value="CAB4323120.1"/>
    <property type="molecule type" value="Genomic_DNA"/>
</dbReference>
<dbReference type="AlphaFoldDB" id="A0A6J5YAB5"/>
<sequence>MEHAERNQREREAECEQVVTVINLFGEPWCGEENGNNQHRGENSAEPDCPNHEGSPSLSLRFTMGERTGDLLLEWQEETRTDHEDNRPER</sequence>